<dbReference type="STRING" id="1802579.A2310_08300"/>
<dbReference type="AlphaFoldDB" id="A0A1F4SEI6"/>
<comment type="caution">
    <text evidence="1">The sequence shown here is derived from an EMBL/GenBank/DDBJ whole genome shotgun (WGS) entry which is preliminary data.</text>
</comment>
<dbReference type="EMBL" id="MEUB01000065">
    <property type="protein sequence ID" value="OGC18819.1"/>
    <property type="molecule type" value="Genomic_DNA"/>
</dbReference>
<evidence type="ECO:0000313" key="1">
    <source>
        <dbReference type="EMBL" id="OGC18819.1"/>
    </source>
</evidence>
<protein>
    <submittedName>
        <fullName evidence="1">Uncharacterized protein</fullName>
    </submittedName>
</protein>
<reference evidence="1 2" key="1">
    <citation type="journal article" date="2016" name="Nat. Commun.">
        <title>Thousands of microbial genomes shed light on interconnected biogeochemical processes in an aquifer system.</title>
        <authorList>
            <person name="Anantharaman K."/>
            <person name="Brown C.T."/>
            <person name="Hug L.A."/>
            <person name="Sharon I."/>
            <person name="Castelle C.J."/>
            <person name="Probst A.J."/>
            <person name="Thomas B.C."/>
            <person name="Singh A."/>
            <person name="Wilkins M.J."/>
            <person name="Karaoz U."/>
            <person name="Brodie E.L."/>
            <person name="Williams K.H."/>
            <person name="Hubbard S.S."/>
            <person name="Banfield J.F."/>
        </authorList>
    </citation>
    <scope>NUCLEOTIDE SEQUENCE [LARGE SCALE GENOMIC DNA]</scope>
</reference>
<dbReference type="Proteomes" id="UP000178417">
    <property type="component" value="Unassembled WGS sequence"/>
</dbReference>
<sequence length="154" mass="17035">MGTIKDLLDKAFKMYCKMFGGGEGYWEKTMGLEKGESPTNYWGGHYDIDVSTVKQAGAMLVGMGFRGKGLLLGITNKDRLAIAEVEEVEKEPLLFDKSNKPKVEETKNREIKEKIGGSKGMEKAKSLTVSWDGEEIRIAVPESAAQQILAWVNS</sequence>
<evidence type="ECO:0000313" key="2">
    <source>
        <dbReference type="Proteomes" id="UP000178417"/>
    </source>
</evidence>
<name>A0A1F4SEI6_UNCSA</name>
<accession>A0A1F4SEI6</accession>
<proteinExistence type="predicted"/>
<organism evidence="1 2">
    <name type="scientific">candidate division WOR-1 bacterium RIFOXYB2_FULL_37_13</name>
    <dbReference type="NCBI Taxonomy" id="1802579"/>
    <lineage>
        <taxon>Bacteria</taxon>
        <taxon>Bacillati</taxon>
        <taxon>Saganbacteria</taxon>
    </lineage>
</organism>
<gene>
    <name evidence="1" type="ORF">A2310_08300</name>
</gene>